<dbReference type="InterPro" id="IPR009875">
    <property type="entry name" value="PilZ_domain"/>
</dbReference>
<name>A0ABV9Z0U2_9HYPH</name>
<feature type="transmembrane region" description="Helical" evidence="1">
    <location>
        <begin position="154"/>
        <end position="173"/>
    </location>
</feature>
<dbReference type="Gene3D" id="2.40.50.100">
    <property type="match status" value="1"/>
</dbReference>
<keyword evidence="1" id="KW-0472">Membrane</keyword>
<feature type="domain" description="PilZ" evidence="2">
    <location>
        <begin position="10"/>
        <end position="101"/>
    </location>
</feature>
<reference evidence="4" key="1">
    <citation type="journal article" date="2019" name="Int. J. Syst. Evol. Microbiol.">
        <title>The Global Catalogue of Microorganisms (GCM) 10K type strain sequencing project: providing services to taxonomists for standard genome sequencing and annotation.</title>
        <authorList>
            <consortium name="The Broad Institute Genomics Platform"/>
            <consortium name="The Broad Institute Genome Sequencing Center for Infectious Disease"/>
            <person name="Wu L."/>
            <person name="Ma J."/>
        </authorList>
    </citation>
    <scope>NUCLEOTIDE SEQUENCE [LARGE SCALE GENOMIC DNA]</scope>
    <source>
        <strain evidence="4">CGMCC 1.16444</strain>
    </source>
</reference>
<keyword evidence="1" id="KW-1133">Transmembrane helix</keyword>
<accession>A0ABV9Z0U2</accession>
<evidence type="ECO:0000313" key="3">
    <source>
        <dbReference type="EMBL" id="MFC5068079.1"/>
    </source>
</evidence>
<evidence type="ECO:0000256" key="1">
    <source>
        <dbReference type="SAM" id="Phobius"/>
    </source>
</evidence>
<dbReference type="Pfam" id="PF07238">
    <property type="entry name" value="PilZ"/>
    <property type="match status" value="1"/>
</dbReference>
<protein>
    <submittedName>
        <fullName evidence="3">PilZ domain-containing protein</fullName>
    </submittedName>
</protein>
<dbReference type="RefSeq" id="WP_114957577.1">
    <property type="nucleotide sequence ID" value="NZ_JBHSJF010000006.1"/>
</dbReference>
<dbReference type="InterPro" id="IPR011053">
    <property type="entry name" value="Single_hybrid_motif"/>
</dbReference>
<evidence type="ECO:0000259" key="2">
    <source>
        <dbReference type="Pfam" id="PF07238"/>
    </source>
</evidence>
<dbReference type="SUPFAM" id="SSF141371">
    <property type="entry name" value="PilZ domain-like"/>
    <property type="match status" value="1"/>
</dbReference>
<dbReference type="EMBL" id="JBHSJF010000006">
    <property type="protein sequence ID" value="MFC5068079.1"/>
    <property type="molecule type" value="Genomic_DNA"/>
</dbReference>
<proteinExistence type="predicted"/>
<keyword evidence="1" id="KW-0812">Transmembrane</keyword>
<dbReference type="SUPFAM" id="SSF51230">
    <property type="entry name" value="Single hybrid motif"/>
    <property type="match status" value="1"/>
</dbReference>
<organism evidence="3 4">
    <name type="scientific">Flaviflagellibacter deserti</name>
    <dbReference type="NCBI Taxonomy" id="2267266"/>
    <lineage>
        <taxon>Bacteria</taxon>
        <taxon>Pseudomonadati</taxon>
        <taxon>Pseudomonadota</taxon>
        <taxon>Alphaproteobacteria</taxon>
        <taxon>Hyphomicrobiales</taxon>
        <taxon>Flaviflagellibacter</taxon>
    </lineage>
</organism>
<evidence type="ECO:0000313" key="4">
    <source>
        <dbReference type="Proteomes" id="UP001595796"/>
    </source>
</evidence>
<gene>
    <name evidence="3" type="ORF">ACFPFW_08620</name>
</gene>
<dbReference type="Gene3D" id="2.40.10.220">
    <property type="entry name" value="predicted glycosyltransferase like domains"/>
    <property type="match status" value="1"/>
</dbReference>
<comment type="caution">
    <text evidence="3">The sequence shown here is derived from an EMBL/GenBank/DDBJ whole genome shotgun (WGS) entry which is preliminary data.</text>
</comment>
<dbReference type="Proteomes" id="UP001595796">
    <property type="component" value="Unassembled WGS sequence"/>
</dbReference>
<keyword evidence="4" id="KW-1185">Reference proteome</keyword>
<sequence>MAINHEAEVQRQHVRMRVPIECTIDGQKIDVLDWSVAGLGVANANKSWAVGDILPVAITFPFAQFGLNIDTDAEIRHIDAKNSRAGLRFVNMTPRQTNMLRFVLDAVVSGELVDAGDVIEVAARHNQAQARSRGGGDLKPAHPIGHGIKRGLQFAVAGIASVVLLGFVVGSVYDRLFVIPAKSAVITADLVTVPATVNGNVGFVADGKSVARGEPVAAIESAEGKVILINSPCDCVVQNRVALAGDFVNAGSPLVSLRRKETKPYVAAFISQEDAIRIIDGATVTVVLADGRSIAPSNPRLVPASDGAVFGGEFMKIVLEMQDALDVAEIGQPARVYFETSWRRSLPGLPDWLKSLV</sequence>